<dbReference type="CDD" id="cd20736">
    <property type="entry name" value="PoNe_Nuclease"/>
    <property type="match status" value="1"/>
</dbReference>
<dbReference type="NCBIfam" id="NF009150">
    <property type="entry name" value="PRK12497.1-3"/>
    <property type="match status" value="1"/>
</dbReference>
<gene>
    <name evidence="3" type="ORF">ACFOE0_11345</name>
</gene>
<organism evidence="3 4">
    <name type="scientific">Shewanella submarina</name>
    <dbReference type="NCBI Taxonomy" id="2016376"/>
    <lineage>
        <taxon>Bacteria</taxon>
        <taxon>Pseudomonadati</taxon>
        <taxon>Pseudomonadota</taxon>
        <taxon>Gammaproteobacteria</taxon>
        <taxon>Alteromonadales</taxon>
        <taxon>Shewanellaceae</taxon>
        <taxon>Shewanella</taxon>
    </lineage>
</organism>
<comment type="caution">
    <text evidence="3">The sequence shown here is derived from an EMBL/GenBank/DDBJ whole genome shotgun (WGS) entry which is preliminary data.</text>
</comment>
<keyword evidence="4" id="KW-1185">Reference proteome</keyword>
<dbReference type="SUPFAM" id="SSF52980">
    <property type="entry name" value="Restriction endonuclease-like"/>
    <property type="match status" value="1"/>
</dbReference>
<dbReference type="RefSeq" id="WP_248937414.1">
    <property type="nucleotide sequence ID" value="NZ_JAKILF010000009.1"/>
</dbReference>
<dbReference type="PANTHER" id="PTHR34039:SF1">
    <property type="entry name" value="UPF0102 PROTEIN YRAN"/>
    <property type="match status" value="1"/>
</dbReference>
<dbReference type="Proteomes" id="UP001595621">
    <property type="component" value="Unassembled WGS sequence"/>
</dbReference>
<dbReference type="InterPro" id="IPR011335">
    <property type="entry name" value="Restrct_endonuc-II-like"/>
</dbReference>
<dbReference type="NCBIfam" id="TIGR00252">
    <property type="entry name" value="YraN family protein"/>
    <property type="match status" value="1"/>
</dbReference>
<dbReference type="Pfam" id="PF02021">
    <property type="entry name" value="UPF0102"/>
    <property type="match status" value="1"/>
</dbReference>
<comment type="similarity">
    <text evidence="1 2">Belongs to the UPF0102 family.</text>
</comment>
<name>A0ABV7GH26_9GAMM</name>
<proteinExistence type="inferred from homology"/>
<dbReference type="InterPro" id="IPR003509">
    <property type="entry name" value="UPF0102_YraN-like"/>
</dbReference>
<sequence length="108" mass="12433">MNQGEIAEQQAKAYLEQQGLKWVESNVRYPFGELDLVMREGHSWVFVEVKYRASASFGGALSAVGPRKQQRLRKAANHYLQLNRIQAPCRFDLVAIEGKHIQWLTDIF</sequence>
<evidence type="ECO:0000313" key="3">
    <source>
        <dbReference type="EMBL" id="MFC3138776.1"/>
    </source>
</evidence>
<evidence type="ECO:0000256" key="1">
    <source>
        <dbReference type="ARBA" id="ARBA00006738"/>
    </source>
</evidence>
<dbReference type="PANTHER" id="PTHR34039">
    <property type="entry name" value="UPF0102 PROTEIN YRAN"/>
    <property type="match status" value="1"/>
</dbReference>
<dbReference type="Gene3D" id="3.40.1350.10">
    <property type="match status" value="1"/>
</dbReference>
<accession>A0ABV7GH26</accession>
<dbReference type="EMBL" id="JBHRTD010000014">
    <property type="protein sequence ID" value="MFC3138776.1"/>
    <property type="molecule type" value="Genomic_DNA"/>
</dbReference>
<evidence type="ECO:0000313" key="4">
    <source>
        <dbReference type="Proteomes" id="UP001595621"/>
    </source>
</evidence>
<dbReference type="HAMAP" id="MF_00048">
    <property type="entry name" value="UPF0102"/>
    <property type="match status" value="1"/>
</dbReference>
<reference evidence="4" key="1">
    <citation type="journal article" date="2019" name="Int. J. Syst. Evol. Microbiol.">
        <title>The Global Catalogue of Microorganisms (GCM) 10K type strain sequencing project: providing services to taxonomists for standard genome sequencing and annotation.</title>
        <authorList>
            <consortium name="The Broad Institute Genomics Platform"/>
            <consortium name="The Broad Institute Genome Sequencing Center for Infectious Disease"/>
            <person name="Wu L."/>
            <person name="Ma J."/>
        </authorList>
    </citation>
    <scope>NUCLEOTIDE SEQUENCE [LARGE SCALE GENOMIC DNA]</scope>
    <source>
        <strain evidence="4">KCTC 52277</strain>
    </source>
</reference>
<dbReference type="InterPro" id="IPR011856">
    <property type="entry name" value="tRNA_endonuc-like_dom_sf"/>
</dbReference>
<protein>
    <recommendedName>
        <fullName evidence="2">UPF0102 protein ACFOE0_11345</fullName>
    </recommendedName>
</protein>
<evidence type="ECO:0000256" key="2">
    <source>
        <dbReference type="HAMAP-Rule" id="MF_00048"/>
    </source>
</evidence>